<reference evidence="2" key="1">
    <citation type="submission" date="2025-08" db="UniProtKB">
        <authorList>
            <consortium name="RefSeq"/>
        </authorList>
    </citation>
    <scope>IDENTIFICATION</scope>
    <source>
        <tissue evidence="2">Whole body</tissue>
    </source>
</reference>
<organism evidence="1 2">
    <name type="scientific">Ceratina calcarata</name>
    <dbReference type="NCBI Taxonomy" id="156304"/>
    <lineage>
        <taxon>Eukaryota</taxon>
        <taxon>Metazoa</taxon>
        <taxon>Ecdysozoa</taxon>
        <taxon>Arthropoda</taxon>
        <taxon>Hexapoda</taxon>
        <taxon>Insecta</taxon>
        <taxon>Pterygota</taxon>
        <taxon>Neoptera</taxon>
        <taxon>Endopterygota</taxon>
        <taxon>Hymenoptera</taxon>
        <taxon>Apocrita</taxon>
        <taxon>Aculeata</taxon>
        <taxon>Apoidea</taxon>
        <taxon>Anthophila</taxon>
        <taxon>Apidae</taxon>
        <taxon>Ceratina</taxon>
        <taxon>Zadontomerus</taxon>
    </lineage>
</organism>
<dbReference type="Proteomes" id="UP000694925">
    <property type="component" value="Unplaced"/>
</dbReference>
<evidence type="ECO:0000313" key="1">
    <source>
        <dbReference type="Proteomes" id="UP000694925"/>
    </source>
</evidence>
<evidence type="ECO:0000313" key="2">
    <source>
        <dbReference type="RefSeq" id="XP_026667680.1"/>
    </source>
</evidence>
<dbReference type="AlphaFoldDB" id="A0AAJ7RYL9"/>
<sequence>MDREYRFNFELTTIAAYRRRRRCGPVKNANKGEGGHWDAASYLLSFVDFDPSRRSTLDRVRFCCAMHSSAWSNVEQRREAILELDTDSTSPLVHCQSSVLGGSDTRDHVTSLGYAPVIRNIEQRLPRGISRRSRFELNKHSIISCNENSGT</sequence>
<dbReference type="GeneID" id="113464071"/>
<proteinExistence type="predicted"/>
<name>A0AAJ7RYL9_9HYME</name>
<keyword evidence="1" id="KW-1185">Reference proteome</keyword>
<gene>
    <name evidence="2" type="primary">LOC113464071</name>
</gene>
<protein>
    <submittedName>
        <fullName evidence="2">Uncharacterized protein LOC113464071</fullName>
    </submittedName>
</protein>
<dbReference type="RefSeq" id="XP_026667680.1">
    <property type="nucleotide sequence ID" value="XM_026811879.1"/>
</dbReference>
<dbReference type="KEGG" id="ccal:113464071"/>
<accession>A0AAJ7RYL9</accession>